<evidence type="ECO:0000256" key="5">
    <source>
        <dbReference type="ARBA" id="ARBA00022825"/>
    </source>
</evidence>
<dbReference type="GO" id="GO:0006508">
    <property type="term" value="P:proteolysis"/>
    <property type="evidence" value="ECO:0007669"/>
    <property type="project" value="UniProtKB-KW"/>
</dbReference>
<evidence type="ECO:0000256" key="7">
    <source>
        <dbReference type="ARBA" id="ARBA00023145"/>
    </source>
</evidence>
<dbReference type="PROSITE" id="PS51695">
    <property type="entry name" value="SEDOLISIN"/>
    <property type="match status" value="1"/>
</dbReference>
<dbReference type="InterPro" id="IPR050819">
    <property type="entry name" value="Tripeptidyl-peptidase_I"/>
</dbReference>
<keyword evidence="5" id="KW-0720">Serine protease</keyword>
<dbReference type="SUPFAM" id="SSF54897">
    <property type="entry name" value="Protease propeptides/inhibitors"/>
    <property type="match status" value="1"/>
</dbReference>
<dbReference type="GO" id="GO:0004252">
    <property type="term" value="F:serine-type endopeptidase activity"/>
    <property type="evidence" value="ECO:0007669"/>
    <property type="project" value="InterPro"/>
</dbReference>
<protein>
    <submittedName>
        <fullName evidence="10">S8/S53 family peptidase</fullName>
    </submittedName>
</protein>
<keyword evidence="11" id="KW-1185">Reference proteome</keyword>
<dbReference type="RefSeq" id="WP_212520715.1">
    <property type="nucleotide sequence ID" value="NZ_JAGSOH010000091.1"/>
</dbReference>
<evidence type="ECO:0000256" key="3">
    <source>
        <dbReference type="ARBA" id="ARBA00022723"/>
    </source>
</evidence>
<organism evidence="10 11">
    <name type="scientific">Actinospica acidithermotolerans</name>
    <dbReference type="NCBI Taxonomy" id="2828514"/>
    <lineage>
        <taxon>Bacteria</taxon>
        <taxon>Bacillati</taxon>
        <taxon>Actinomycetota</taxon>
        <taxon>Actinomycetes</taxon>
        <taxon>Catenulisporales</taxon>
        <taxon>Actinospicaceae</taxon>
        <taxon>Actinospica</taxon>
    </lineage>
</organism>
<dbReference type="SMART" id="SM00944">
    <property type="entry name" value="Pro-kuma_activ"/>
    <property type="match status" value="1"/>
</dbReference>
<feature type="chain" id="PRO_5038407961" evidence="8">
    <location>
        <begin position="19"/>
        <end position="533"/>
    </location>
</feature>
<accession>A0A941EB65</accession>
<dbReference type="GO" id="GO:0008240">
    <property type="term" value="F:tripeptidyl-peptidase activity"/>
    <property type="evidence" value="ECO:0007669"/>
    <property type="project" value="TreeGrafter"/>
</dbReference>
<evidence type="ECO:0000256" key="8">
    <source>
        <dbReference type="SAM" id="SignalP"/>
    </source>
</evidence>
<dbReference type="InterPro" id="IPR036852">
    <property type="entry name" value="Peptidase_S8/S53_dom_sf"/>
</dbReference>
<keyword evidence="2" id="KW-0645">Protease</keyword>
<evidence type="ECO:0000259" key="9">
    <source>
        <dbReference type="PROSITE" id="PS51695"/>
    </source>
</evidence>
<keyword evidence="6" id="KW-0106">Calcium</keyword>
<comment type="caution">
    <text evidence="10">The sequence shown here is derived from an EMBL/GenBank/DDBJ whole genome shotgun (WGS) entry which is preliminary data.</text>
</comment>
<evidence type="ECO:0000313" key="10">
    <source>
        <dbReference type="EMBL" id="MBR7829580.1"/>
    </source>
</evidence>
<dbReference type="Pfam" id="PF09286">
    <property type="entry name" value="Pro-kuma_activ"/>
    <property type="match status" value="1"/>
</dbReference>
<proteinExistence type="predicted"/>
<dbReference type="InterPro" id="IPR015366">
    <property type="entry name" value="S53_propep"/>
</dbReference>
<comment type="cofactor">
    <cofactor evidence="1">
        <name>Ca(2+)</name>
        <dbReference type="ChEBI" id="CHEBI:29108"/>
    </cofactor>
</comment>
<dbReference type="PANTHER" id="PTHR14218">
    <property type="entry name" value="PROTEASE S8 TRIPEPTIDYL PEPTIDASE I CLN2"/>
    <property type="match status" value="1"/>
</dbReference>
<dbReference type="InterPro" id="IPR030400">
    <property type="entry name" value="Sedolisin_dom"/>
</dbReference>
<keyword evidence="4" id="KW-0378">Hydrolase</keyword>
<evidence type="ECO:0000256" key="6">
    <source>
        <dbReference type="ARBA" id="ARBA00022837"/>
    </source>
</evidence>
<sequence length="533" mass="54557">MLAAPLPIFALAVPAASASVTSGRVVIADSAAADIAGTHATRTGAVSSSQKVGLEISLNLRNQAGLDAFIKAVSDPRSASYKHYLTVKQFVARYAPTQAQIDQVTSYLKSEGLSVGALTGNHLTIAASGTAAQVEKAFNVSIGTYKTSTQSFYANSAAPSLPASIASVVSGVAGLNTEALHVSLAHKESTSAAVTSHAGTTMTPTTAREAYNLTTDITTDSYNGSGKTIALAEFSAYAASDVAKYNTTYSLGVTAASVVKVDGGTTDTSGEDEDELDIEVDYALAPKSTIKVYEAPNSDAGEVALYSALASADTTAVSSSWGEPETEENNLSSDDADFKEMAAQGQSMFAASGDSGADDNGSSLSVDYPASDPYVSGVGGTDVTVSSGAWSSETAWSDSGGGISVEWATPSYQTAVNSGSYRDVPDVAAAGAEASPWYIYTEGGWYDVWGTSAAAPNWAAFIADYDTAATSLGGSKFGYVNSFIYPIGEGSLYSTVMHDVTSGSNGGYSAGTGYDKVSGWGSYNGGKFISNEL</sequence>
<dbReference type="Gene3D" id="3.40.50.200">
    <property type="entry name" value="Peptidase S8/S53 domain"/>
    <property type="match status" value="1"/>
</dbReference>
<dbReference type="CDD" id="cd04056">
    <property type="entry name" value="Peptidases_S53"/>
    <property type="match status" value="1"/>
</dbReference>
<evidence type="ECO:0000313" key="11">
    <source>
        <dbReference type="Proteomes" id="UP000676325"/>
    </source>
</evidence>
<dbReference type="Proteomes" id="UP000676325">
    <property type="component" value="Unassembled WGS sequence"/>
</dbReference>
<keyword evidence="7" id="KW-0865">Zymogen</keyword>
<evidence type="ECO:0000256" key="1">
    <source>
        <dbReference type="ARBA" id="ARBA00001913"/>
    </source>
</evidence>
<evidence type="ECO:0000256" key="4">
    <source>
        <dbReference type="ARBA" id="ARBA00022801"/>
    </source>
</evidence>
<keyword evidence="8" id="KW-0732">Signal</keyword>
<name>A0A941EB65_9ACTN</name>
<feature type="domain" description="Peptidase S53" evidence="9">
    <location>
        <begin position="201"/>
        <end position="533"/>
    </location>
</feature>
<evidence type="ECO:0000256" key="2">
    <source>
        <dbReference type="ARBA" id="ARBA00022670"/>
    </source>
</evidence>
<keyword evidence="3" id="KW-0479">Metal-binding</keyword>
<dbReference type="CDD" id="cd11377">
    <property type="entry name" value="Pro-peptidase_S53"/>
    <property type="match status" value="1"/>
</dbReference>
<feature type="signal peptide" evidence="8">
    <location>
        <begin position="1"/>
        <end position="18"/>
    </location>
</feature>
<dbReference type="PANTHER" id="PTHR14218:SF15">
    <property type="entry name" value="TRIPEPTIDYL-PEPTIDASE 1"/>
    <property type="match status" value="1"/>
</dbReference>
<reference evidence="10" key="1">
    <citation type="submission" date="2021-04" db="EMBL/GenBank/DDBJ databases">
        <title>Genome based classification of Actinospica acidithermotolerans sp. nov., an actinobacterium isolated from an Indonesian hot spring.</title>
        <authorList>
            <person name="Kusuma A.B."/>
            <person name="Putra K.E."/>
            <person name="Nafisah S."/>
            <person name="Loh J."/>
            <person name="Nouioui I."/>
            <person name="Goodfellow M."/>
        </authorList>
    </citation>
    <scope>NUCLEOTIDE SEQUENCE</scope>
    <source>
        <strain evidence="10">MGRD01-02</strain>
    </source>
</reference>
<dbReference type="EMBL" id="JAGSOH010000091">
    <property type="protein sequence ID" value="MBR7829580.1"/>
    <property type="molecule type" value="Genomic_DNA"/>
</dbReference>
<dbReference type="SUPFAM" id="SSF52743">
    <property type="entry name" value="Subtilisin-like"/>
    <property type="match status" value="1"/>
</dbReference>
<gene>
    <name evidence="10" type="ORF">KDK95_24960</name>
</gene>
<dbReference type="AlphaFoldDB" id="A0A941EB65"/>
<dbReference type="GO" id="GO:0046872">
    <property type="term" value="F:metal ion binding"/>
    <property type="evidence" value="ECO:0007669"/>
    <property type="project" value="UniProtKB-KW"/>
</dbReference>